<dbReference type="CDD" id="cd10017">
    <property type="entry name" value="B3_DNA"/>
    <property type="match status" value="1"/>
</dbReference>
<evidence type="ECO:0000256" key="5">
    <source>
        <dbReference type="ARBA" id="ARBA00023242"/>
    </source>
</evidence>
<keyword evidence="2" id="KW-0805">Transcription regulation</keyword>
<evidence type="ECO:0000256" key="3">
    <source>
        <dbReference type="ARBA" id="ARBA00023125"/>
    </source>
</evidence>
<gene>
    <name evidence="6" type="ORF">Sradi_0418300</name>
</gene>
<dbReference type="PANTHER" id="PTHR34269">
    <property type="entry name" value="TRANSCRIPTION FACTOR B3-DOMAIN FAMILY-RELATED"/>
    <property type="match status" value="1"/>
</dbReference>
<dbReference type="InterPro" id="IPR015300">
    <property type="entry name" value="DNA-bd_pseudobarrel_sf"/>
</dbReference>
<keyword evidence="5" id="KW-0539">Nucleus</keyword>
<dbReference type="SUPFAM" id="SSF101936">
    <property type="entry name" value="DNA-binding pseudobarrel domain"/>
    <property type="match status" value="1"/>
</dbReference>
<dbReference type="InterPro" id="IPR003340">
    <property type="entry name" value="B3_DNA-bd"/>
</dbReference>
<evidence type="ECO:0000256" key="4">
    <source>
        <dbReference type="ARBA" id="ARBA00023163"/>
    </source>
</evidence>
<sequence length="355" mass="38794">MSSSTTHLSDDAAAKPLIAAAIASAEREPHYYSFIVPSSTDDEEAIPPTPITPLPRHNKGKRKMYEFFDEAPRPPIETGVSTRLTLSFAAPPTFNHTRTTAIGPSMKMAPALSSFPMSSTQLFHAHYDKGEGKIPQIFDFFASEGKVPCDTTTPPTDETGVSTHLSLCHFAGAGYSPPAPRGVVVVPGDSPALPEDRWEIKKVLTKSDVDDSSRLLLAKVDVQAHIVPHVMGDGRGLDEGEGVEVGVWDLDRGSEHVLVLKKWKSGSFVLMKNWMSEFVRRRGLEKNDEIGLRWDDGNSSPNCQLGVQVELSRLASSRVGSHSSSARARAYRARAEPARARALGELELELFRFCS</sequence>
<comment type="subcellular location">
    <subcellularLocation>
        <location evidence="1">Nucleus</location>
    </subcellularLocation>
</comment>
<organism evidence="6">
    <name type="scientific">Sesamum radiatum</name>
    <name type="common">Black benniseed</name>
    <dbReference type="NCBI Taxonomy" id="300843"/>
    <lineage>
        <taxon>Eukaryota</taxon>
        <taxon>Viridiplantae</taxon>
        <taxon>Streptophyta</taxon>
        <taxon>Embryophyta</taxon>
        <taxon>Tracheophyta</taxon>
        <taxon>Spermatophyta</taxon>
        <taxon>Magnoliopsida</taxon>
        <taxon>eudicotyledons</taxon>
        <taxon>Gunneridae</taxon>
        <taxon>Pentapetalae</taxon>
        <taxon>asterids</taxon>
        <taxon>lamiids</taxon>
        <taxon>Lamiales</taxon>
        <taxon>Pedaliaceae</taxon>
        <taxon>Sesamum</taxon>
    </lineage>
</organism>
<name>A0AAW2W5V7_SESRA</name>
<accession>A0AAW2W5V7</accession>
<reference evidence="6" key="1">
    <citation type="submission" date="2020-06" db="EMBL/GenBank/DDBJ databases">
        <authorList>
            <person name="Li T."/>
            <person name="Hu X."/>
            <person name="Zhang T."/>
            <person name="Song X."/>
            <person name="Zhang H."/>
            <person name="Dai N."/>
            <person name="Sheng W."/>
            <person name="Hou X."/>
            <person name="Wei L."/>
        </authorList>
    </citation>
    <scope>NUCLEOTIDE SEQUENCE</scope>
    <source>
        <strain evidence="6">G02</strain>
        <tissue evidence="6">Leaf</tissue>
    </source>
</reference>
<dbReference type="EMBL" id="JACGWJ010000002">
    <property type="protein sequence ID" value="KAL0437104.1"/>
    <property type="molecule type" value="Genomic_DNA"/>
</dbReference>
<comment type="caution">
    <text evidence="6">The sequence shown here is derived from an EMBL/GenBank/DDBJ whole genome shotgun (WGS) entry which is preliminary data.</text>
</comment>
<evidence type="ECO:0000313" key="6">
    <source>
        <dbReference type="EMBL" id="KAL0437104.1"/>
    </source>
</evidence>
<dbReference type="Gene3D" id="2.40.330.10">
    <property type="entry name" value="DNA-binding pseudobarrel domain"/>
    <property type="match status" value="1"/>
</dbReference>
<dbReference type="InterPro" id="IPR051442">
    <property type="entry name" value="B3_domain"/>
</dbReference>
<dbReference type="GO" id="GO:0003677">
    <property type="term" value="F:DNA binding"/>
    <property type="evidence" value="ECO:0007669"/>
    <property type="project" value="UniProtKB-KW"/>
</dbReference>
<evidence type="ECO:0000256" key="1">
    <source>
        <dbReference type="ARBA" id="ARBA00004123"/>
    </source>
</evidence>
<proteinExistence type="predicted"/>
<evidence type="ECO:0000256" key="2">
    <source>
        <dbReference type="ARBA" id="ARBA00023015"/>
    </source>
</evidence>
<keyword evidence="4" id="KW-0804">Transcription</keyword>
<reference evidence="6" key="2">
    <citation type="journal article" date="2024" name="Plant">
        <title>Genomic evolution and insights into agronomic trait innovations of Sesamum species.</title>
        <authorList>
            <person name="Miao H."/>
            <person name="Wang L."/>
            <person name="Qu L."/>
            <person name="Liu H."/>
            <person name="Sun Y."/>
            <person name="Le M."/>
            <person name="Wang Q."/>
            <person name="Wei S."/>
            <person name="Zheng Y."/>
            <person name="Lin W."/>
            <person name="Duan Y."/>
            <person name="Cao H."/>
            <person name="Xiong S."/>
            <person name="Wang X."/>
            <person name="Wei L."/>
            <person name="Li C."/>
            <person name="Ma Q."/>
            <person name="Ju M."/>
            <person name="Zhao R."/>
            <person name="Li G."/>
            <person name="Mu C."/>
            <person name="Tian Q."/>
            <person name="Mei H."/>
            <person name="Zhang T."/>
            <person name="Gao T."/>
            <person name="Zhang H."/>
        </authorList>
    </citation>
    <scope>NUCLEOTIDE SEQUENCE</scope>
    <source>
        <strain evidence="6">G02</strain>
    </source>
</reference>
<dbReference type="PANTHER" id="PTHR34269:SF11">
    <property type="entry name" value="B3 DOMAIN PROTEIN"/>
    <property type="match status" value="1"/>
</dbReference>
<keyword evidence="3" id="KW-0238">DNA-binding</keyword>
<dbReference type="GO" id="GO:0005634">
    <property type="term" value="C:nucleus"/>
    <property type="evidence" value="ECO:0007669"/>
    <property type="project" value="UniProtKB-SubCell"/>
</dbReference>
<protein>
    <submittedName>
        <fullName evidence="6">B3 domain-containing protein</fullName>
    </submittedName>
</protein>
<dbReference type="AlphaFoldDB" id="A0AAW2W5V7"/>